<dbReference type="InterPro" id="IPR017039">
    <property type="entry name" value="Virul_fac_BrkB"/>
</dbReference>
<organism evidence="7 8">
    <name type="scientific">Reichenbachiella faecimaris</name>
    <dbReference type="NCBI Taxonomy" id="692418"/>
    <lineage>
        <taxon>Bacteria</taxon>
        <taxon>Pseudomonadati</taxon>
        <taxon>Bacteroidota</taxon>
        <taxon>Cytophagia</taxon>
        <taxon>Cytophagales</taxon>
        <taxon>Reichenbachiellaceae</taxon>
        <taxon>Reichenbachiella</taxon>
    </lineage>
</organism>
<dbReference type="RefSeq" id="WP_084371627.1">
    <property type="nucleotide sequence ID" value="NZ_FWYF01000001.1"/>
</dbReference>
<gene>
    <name evidence="7" type="ORF">SAMN04488029_1358</name>
</gene>
<feature type="transmembrane region" description="Helical" evidence="6">
    <location>
        <begin position="237"/>
        <end position="260"/>
    </location>
</feature>
<accession>A0A1W2G9L8</accession>
<feature type="transmembrane region" description="Helical" evidence="6">
    <location>
        <begin position="56"/>
        <end position="75"/>
    </location>
</feature>
<dbReference type="PANTHER" id="PTHR30213:SF0">
    <property type="entry name" value="UPF0761 MEMBRANE PROTEIN YIHY"/>
    <property type="match status" value="1"/>
</dbReference>
<evidence type="ECO:0000256" key="3">
    <source>
        <dbReference type="ARBA" id="ARBA00022692"/>
    </source>
</evidence>
<keyword evidence="2" id="KW-1003">Cell membrane</keyword>
<keyword evidence="5 6" id="KW-0472">Membrane</keyword>
<feature type="transmembrane region" description="Helical" evidence="6">
    <location>
        <begin position="266"/>
        <end position="290"/>
    </location>
</feature>
<keyword evidence="8" id="KW-1185">Reference proteome</keyword>
<evidence type="ECO:0000256" key="6">
    <source>
        <dbReference type="SAM" id="Phobius"/>
    </source>
</evidence>
<evidence type="ECO:0000256" key="2">
    <source>
        <dbReference type="ARBA" id="ARBA00022475"/>
    </source>
</evidence>
<dbReference type="GO" id="GO:0005886">
    <property type="term" value="C:plasma membrane"/>
    <property type="evidence" value="ECO:0007669"/>
    <property type="project" value="UniProtKB-SubCell"/>
</dbReference>
<evidence type="ECO:0000256" key="4">
    <source>
        <dbReference type="ARBA" id="ARBA00022989"/>
    </source>
</evidence>
<dbReference type="Pfam" id="PF03631">
    <property type="entry name" value="Virul_fac_BrkB"/>
    <property type="match status" value="1"/>
</dbReference>
<evidence type="ECO:0000256" key="5">
    <source>
        <dbReference type="ARBA" id="ARBA00023136"/>
    </source>
</evidence>
<dbReference type="NCBIfam" id="TIGR00765">
    <property type="entry name" value="yihY_not_rbn"/>
    <property type="match status" value="1"/>
</dbReference>
<evidence type="ECO:0000256" key="1">
    <source>
        <dbReference type="ARBA" id="ARBA00004651"/>
    </source>
</evidence>
<feature type="transmembrane region" description="Helical" evidence="6">
    <location>
        <begin position="118"/>
        <end position="140"/>
    </location>
</feature>
<dbReference type="EMBL" id="FWYF01000001">
    <property type="protein sequence ID" value="SMD32996.1"/>
    <property type="molecule type" value="Genomic_DNA"/>
</dbReference>
<dbReference type="OrthoDB" id="9808671at2"/>
<evidence type="ECO:0000313" key="8">
    <source>
        <dbReference type="Proteomes" id="UP000192472"/>
    </source>
</evidence>
<keyword evidence="4 6" id="KW-1133">Transmembrane helix</keyword>
<feature type="transmembrane region" description="Helical" evidence="6">
    <location>
        <begin position="161"/>
        <end position="182"/>
    </location>
</feature>
<feature type="transmembrane region" description="Helical" evidence="6">
    <location>
        <begin position="202"/>
        <end position="225"/>
    </location>
</feature>
<dbReference type="AlphaFoldDB" id="A0A1W2G9L8"/>
<keyword evidence="3 6" id="KW-0812">Transmembrane</keyword>
<evidence type="ECO:0000313" key="7">
    <source>
        <dbReference type="EMBL" id="SMD32996.1"/>
    </source>
</evidence>
<proteinExistence type="predicted"/>
<protein>
    <submittedName>
        <fullName evidence="7">Membrane protein</fullName>
    </submittedName>
</protein>
<dbReference type="Proteomes" id="UP000192472">
    <property type="component" value="Unassembled WGS sequence"/>
</dbReference>
<name>A0A1W2G9L8_REIFA</name>
<sequence length="442" mass="49454">MKVVAKTKEAAEFIKSEIWKTTETEGWKGFRLKIVKILVITAKEFKKDKIVLQASALTYLTILSIVPLVAMIFGISKGFGIENLIRKELDNMFLGQEVVKETIFDFAHNLLANAKGGVIIGVSIVVLFFTVMKLLNNIEVVFNSIWGKQKGRILIRKFTDYLALLVISPILIILSSGVTIFVQNQLRVIGQNGEMEALVTPVAAFFVQLSSYVLIWLLFTMIYVIMPNTKVKFGNGLIAGVIAGTMFQLVQKGFITFSFLMGNYGAVYGGLAVLPLFFIFCQLSWVIVCIGGELSYAIQKVDEYIPDETDVKFSMAEKNKIALLIVHAVVKAFEKDEEPWTKRKLSIKLHIPHRFVSNAVNRLVAAGILVRSLSDKGINYIYLPALDINQIDINLVFKRLGDDGDKRLHKSKVKVIGTIEQLLNQLSTDLDKSKGNKLLKDI</sequence>
<dbReference type="STRING" id="692418.SAMN04488029_1358"/>
<dbReference type="PANTHER" id="PTHR30213">
    <property type="entry name" value="INNER MEMBRANE PROTEIN YHJD"/>
    <property type="match status" value="1"/>
</dbReference>
<comment type="subcellular location">
    <subcellularLocation>
        <location evidence="1">Cell membrane</location>
        <topology evidence="1">Multi-pass membrane protein</topology>
    </subcellularLocation>
</comment>
<reference evidence="7 8" key="1">
    <citation type="submission" date="2017-04" db="EMBL/GenBank/DDBJ databases">
        <authorList>
            <person name="Afonso C.L."/>
            <person name="Miller P.J."/>
            <person name="Scott M.A."/>
            <person name="Spackman E."/>
            <person name="Goraichik I."/>
            <person name="Dimitrov K.M."/>
            <person name="Suarez D.L."/>
            <person name="Swayne D.E."/>
        </authorList>
    </citation>
    <scope>NUCLEOTIDE SEQUENCE [LARGE SCALE GENOMIC DNA]</scope>
    <source>
        <strain evidence="7 8">DSM 26133</strain>
    </source>
</reference>